<evidence type="ECO:0000256" key="13">
    <source>
        <dbReference type="ARBA" id="ARBA00034329"/>
    </source>
</evidence>
<evidence type="ECO:0000256" key="3">
    <source>
        <dbReference type="ARBA" id="ARBA00022676"/>
    </source>
</evidence>
<keyword evidence="18" id="KW-1185">Reference proteome</keyword>
<dbReference type="Pfam" id="PF00777">
    <property type="entry name" value="Glyco_transf_29"/>
    <property type="match status" value="1"/>
</dbReference>
<dbReference type="CDD" id="cd19952">
    <property type="entry name" value="GT29"/>
    <property type="match status" value="1"/>
</dbReference>
<dbReference type="PANTHER" id="PTHR46059">
    <property type="entry name" value="BETA-GALACTOSIDE ALPHA-2,6-SIALYLTRANSFERASE"/>
    <property type="match status" value="1"/>
</dbReference>
<evidence type="ECO:0000256" key="15">
    <source>
        <dbReference type="SAM" id="MobiDB-lite"/>
    </source>
</evidence>
<keyword evidence="5" id="KW-0812">Transmembrane</keyword>
<evidence type="ECO:0000256" key="10">
    <source>
        <dbReference type="ARBA" id="ARBA00023157"/>
    </source>
</evidence>
<feature type="region of interest" description="Disordered" evidence="15">
    <location>
        <begin position="37"/>
        <end position="106"/>
    </location>
</feature>
<evidence type="ECO:0000256" key="11">
    <source>
        <dbReference type="ARBA" id="ARBA00023180"/>
    </source>
</evidence>
<feature type="chain" id="PRO_5032811203" description="beta-galactoside alpha-(2,6)-sialyltransferase" evidence="16">
    <location>
        <begin position="33"/>
        <end position="394"/>
    </location>
</feature>
<evidence type="ECO:0000313" key="18">
    <source>
        <dbReference type="Proteomes" id="UP000660262"/>
    </source>
</evidence>
<keyword evidence="11" id="KW-0325">Glycoprotein</keyword>
<evidence type="ECO:0000256" key="1">
    <source>
        <dbReference type="ARBA" id="ARBA00004447"/>
    </source>
</evidence>
<evidence type="ECO:0000256" key="9">
    <source>
        <dbReference type="ARBA" id="ARBA00023136"/>
    </source>
</evidence>
<keyword evidence="6" id="KW-0735">Signal-anchor</keyword>
<evidence type="ECO:0000256" key="16">
    <source>
        <dbReference type="SAM" id="SignalP"/>
    </source>
</evidence>
<comment type="caution">
    <text evidence="17">The sequence shown here is derived from an EMBL/GenBank/DDBJ whole genome shotgun (WGS) entry which is preliminary data.</text>
</comment>
<proteinExistence type="inferred from homology"/>
<accession>A0A830H6A6</accession>
<feature type="compositionally biased region" description="Basic and acidic residues" evidence="15">
    <location>
        <begin position="47"/>
        <end position="65"/>
    </location>
</feature>
<dbReference type="PANTHER" id="PTHR46059:SF1">
    <property type="entry name" value="BETA-GALACTOSIDE ALPHA-2,6-SIALYLTRANSFERASE"/>
    <property type="match status" value="1"/>
</dbReference>
<dbReference type="InterPro" id="IPR001675">
    <property type="entry name" value="Glyco_trans_29"/>
</dbReference>
<dbReference type="OrthoDB" id="10264956at2759"/>
<evidence type="ECO:0000256" key="12">
    <source>
        <dbReference type="ARBA" id="ARBA00034249"/>
    </source>
</evidence>
<keyword evidence="8" id="KW-0333">Golgi apparatus</keyword>
<gene>
    <name evidence="17" type="ORF">PPROV_000133100</name>
</gene>
<dbReference type="InterPro" id="IPR038578">
    <property type="entry name" value="GT29-like_sf"/>
</dbReference>
<dbReference type="EC" id="2.4.3.1" evidence="13"/>
<comment type="similarity">
    <text evidence="2">Belongs to the glycosyltransferase 29 family.</text>
</comment>
<name>A0A830H6A6_9CHLO</name>
<keyword evidence="9" id="KW-0472">Membrane</keyword>
<evidence type="ECO:0000313" key="17">
    <source>
        <dbReference type="EMBL" id="GHP02575.1"/>
    </source>
</evidence>
<dbReference type="EMBL" id="BNJQ01000003">
    <property type="protein sequence ID" value="GHP02575.1"/>
    <property type="molecule type" value="Genomic_DNA"/>
</dbReference>
<reference evidence="17" key="1">
    <citation type="submission" date="2020-10" db="EMBL/GenBank/DDBJ databases">
        <title>Unveiling of a novel bifunctional photoreceptor, Dualchrome1, isolated from a cosmopolitan green alga.</title>
        <authorList>
            <person name="Suzuki S."/>
            <person name="Kawachi M."/>
        </authorList>
    </citation>
    <scope>NUCLEOTIDE SEQUENCE</scope>
    <source>
        <strain evidence="17">NIES 2893</strain>
    </source>
</reference>
<keyword evidence="4" id="KW-0808">Transferase</keyword>
<dbReference type="Gene3D" id="3.90.1480.20">
    <property type="entry name" value="Glycosyl transferase family 29"/>
    <property type="match status" value="1"/>
</dbReference>
<keyword evidence="16" id="KW-0732">Signal</keyword>
<evidence type="ECO:0000256" key="4">
    <source>
        <dbReference type="ARBA" id="ARBA00022679"/>
    </source>
</evidence>
<evidence type="ECO:0000256" key="5">
    <source>
        <dbReference type="ARBA" id="ARBA00022692"/>
    </source>
</evidence>
<feature type="disulfide bond" evidence="14">
    <location>
        <begin position="194"/>
        <end position="337"/>
    </location>
</feature>
<keyword evidence="3" id="KW-0328">Glycosyltransferase</keyword>
<protein>
    <recommendedName>
        <fullName evidence="13">beta-galactoside alpha-(2,6)-sialyltransferase</fullName>
        <ecNumber evidence="13">2.4.3.1</ecNumber>
    </recommendedName>
</protein>
<evidence type="ECO:0000256" key="8">
    <source>
        <dbReference type="ARBA" id="ARBA00023034"/>
    </source>
</evidence>
<evidence type="ECO:0000256" key="2">
    <source>
        <dbReference type="ARBA" id="ARBA00006003"/>
    </source>
</evidence>
<dbReference type="Proteomes" id="UP000660262">
    <property type="component" value="Unassembled WGS sequence"/>
</dbReference>
<evidence type="ECO:0000256" key="7">
    <source>
        <dbReference type="ARBA" id="ARBA00022989"/>
    </source>
</evidence>
<dbReference type="GO" id="GO:0032580">
    <property type="term" value="C:Golgi cisterna membrane"/>
    <property type="evidence" value="ECO:0007669"/>
    <property type="project" value="UniProtKB-SubCell"/>
</dbReference>
<comment type="subcellular location">
    <subcellularLocation>
        <location evidence="1">Golgi apparatus</location>
        <location evidence="1">Golgi stack membrane</location>
        <topology evidence="1">Single-pass type II membrane protein</topology>
    </subcellularLocation>
</comment>
<evidence type="ECO:0000256" key="14">
    <source>
        <dbReference type="PIRSR" id="PIRSR005557-2"/>
    </source>
</evidence>
<evidence type="ECO:0000256" key="6">
    <source>
        <dbReference type="ARBA" id="ARBA00022968"/>
    </source>
</evidence>
<sequence>MATPRRFGLRGASTSRVISVLVCLVCLLSTTALEDQSPSLSSWHPRSAPDSDHVKREAPAARASDDSSAATTEVVEKELPTLRARASSRRRSAAKQEAGPKSPAIECKESASDVRGTCPPGFFCLQGKCNCPAVREIRDGNCEERTGTGYTGWVSLNSTKLQSSGVRHQPMLKEAGGKGGKGGGQVADIPWGRCAVVASSRVLVRKRQGDEIDSHDTVIRFNEAPTKGHEKSAGSKTTLRVQNSSWCGFSERGEYCMAFQGGVTHSCKWGKKGAKGNSCRVISPPEELERVADNYLKALNVPKSMLSRDKAAKQYGKRIRQRASGGFFGVLLAVNMCTSVDIYGFTNSGGSDHYYRKTVARGIRKPWSMKHHWTVEKAAFQELKRGALPNVRIR</sequence>
<keyword evidence="7" id="KW-1133">Transmembrane helix</keyword>
<organism evidence="17 18">
    <name type="scientific">Pycnococcus provasolii</name>
    <dbReference type="NCBI Taxonomy" id="41880"/>
    <lineage>
        <taxon>Eukaryota</taxon>
        <taxon>Viridiplantae</taxon>
        <taxon>Chlorophyta</taxon>
        <taxon>Pseudoscourfieldiophyceae</taxon>
        <taxon>Pseudoscourfieldiales</taxon>
        <taxon>Pycnococcaceae</taxon>
        <taxon>Pycnococcus</taxon>
    </lineage>
</organism>
<dbReference type="AlphaFoldDB" id="A0A830H6A6"/>
<dbReference type="GO" id="GO:0003835">
    <property type="term" value="F:beta-galactoside alpha-2,6-sialyltransferase activity"/>
    <property type="evidence" value="ECO:0007669"/>
    <property type="project" value="UniProtKB-EC"/>
</dbReference>
<comment type="catalytic activity">
    <reaction evidence="12">
        <text>a beta-D-galactoside + CMP-N-acetyl-beta-neuraminate = an N-acetyl-alpha-neuraminyl-(2-&gt;6)-beta-D-galactosyl derivative + CMP + H(+)</text>
        <dbReference type="Rhea" id="RHEA:52104"/>
        <dbReference type="ChEBI" id="CHEBI:15378"/>
        <dbReference type="ChEBI" id="CHEBI:28034"/>
        <dbReference type="ChEBI" id="CHEBI:57812"/>
        <dbReference type="ChEBI" id="CHEBI:60377"/>
        <dbReference type="ChEBI" id="CHEBI:136398"/>
        <dbReference type="EC" id="2.4.3.1"/>
    </reaction>
</comment>
<feature type="signal peptide" evidence="16">
    <location>
        <begin position="1"/>
        <end position="32"/>
    </location>
</feature>
<keyword evidence="10" id="KW-1015">Disulfide bond</keyword>